<reference evidence="3 5" key="3">
    <citation type="submission" date="2023-06" db="EMBL/GenBank/DDBJ databases">
        <title>Genomic Analysis of Acinetobacter Strains Recovered from South Australian Aquatic Samples provides Insights into the Circulation of Antibiotic Resistance determinants in the Environment.</title>
        <authorList>
            <person name="Tobin L."/>
            <person name="Jarocki V.M."/>
            <person name="Kenyon J."/>
            <person name="Drigo B."/>
            <person name="Donner E."/>
            <person name="Djordjevic S.P."/>
            <person name="Hamidian M."/>
        </authorList>
    </citation>
    <scope>NUCLEOTIDE SEQUENCE [LARGE SCALE GENOMIC DNA]</scope>
    <source>
        <strain evidence="3 5">SAAc652</strain>
    </source>
</reference>
<dbReference type="PROSITE" id="PS51257">
    <property type="entry name" value="PROKAR_LIPOPROTEIN"/>
    <property type="match status" value="1"/>
</dbReference>
<dbReference type="EMBL" id="CP032134">
    <property type="protein sequence ID" value="AXY56532.1"/>
    <property type="molecule type" value="Genomic_DNA"/>
</dbReference>
<feature type="compositionally biased region" description="Low complexity" evidence="1">
    <location>
        <begin position="131"/>
        <end position="144"/>
    </location>
</feature>
<proteinExistence type="predicted"/>
<organism evidence="2 4">
    <name type="scientific">Acinetobacter chinensis</name>
    <dbReference type="NCBI Taxonomy" id="2004650"/>
    <lineage>
        <taxon>Bacteria</taxon>
        <taxon>Pseudomonadati</taxon>
        <taxon>Pseudomonadota</taxon>
        <taxon>Gammaproteobacteria</taxon>
        <taxon>Moraxellales</taxon>
        <taxon>Moraxellaceae</taxon>
        <taxon>Acinetobacter</taxon>
    </lineage>
</organism>
<evidence type="ECO:0000313" key="2">
    <source>
        <dbReference type="EMBL" id="AXY56532.1"/>
    </source>
</evidence>
<gene>
    <name evidence="2" type="ORF">CDG60_08115</name>
    <name evidence="3" type="ORF">QR674_04395</name>
</gene>
<sequence>MNKKLLICGAIATALLFTACVKKETPKDDEQEQVENQQAAASEPAQFEPLESVDPEPAAEIPEHVEVERHETENTTTEIRRETRPAQTEANAAEQTRPTVKAEAVKAEDKPTQAIQPKPNNSGAQTEDDAVAAAIAAATPALDN</sequence>
<reference evidence="4" key="1">
    <citation type="submission" date="2018-09" db="EMBL/GenBank/DDBJ databases">
        <title>The complete genome of Acinetobacter sp. strain WCHAc010005.</title>
        <authorList>
            <person name="Hu Y."/>
            <person name="Long H."/>
            <person name="Feng Y."/>
            <person name="Zong Z."/>
        </authorList>
    </citation>
    <scope>NUCLEOTIDE SEQUENCE [LARGE SCALE GENOMIC DNA]</scope>
    <source>
        <strain evidence="4">WCHAc010005</strain>
    </source>
</reference>
<dbReference type="Proteomes" id="UP001278188">
    <property type="component" value="Unassembled WGS sequence"/>
</dbReference>
<keyword evidence="5" id="KW-1185">Reference proteome</keyword>
<dbReference type="EMBL" id="JASVDY010000001">
    <property type="protein sequence ID" value="MDV2468216.1"/>
    <property type="molecule type" value="Genomic_DNA"/>
</dbReference>
<feature type="compositionally biased region" description="Polar residues" evidence="1">
    <location>
        <begin position="85"/>
        <end position="98"/>
    </location>
</feature>
<protein>
    <submittedName>
        <fullName evidence="2">Internalin</fullName>
    </submittedName>
</protein>
<dbReference type="RefSeq" id="WP_087511626.1">
    <property type="nucleotide sequence ID" value="NZ_CP032134.1"/>
</dbReference>
<reference evidence="2" key="2">
    <citation type="journal article" date="2019" name="J. Microbiol.">
        <title>Acinetobacter chinensis, a novel Acinetobacter species, carrying blaNDM-1, recovered from hospital sewage.</title>
        <authorList>
            <person name="Hu Y."/>
            <person name="Feng Y."/>
            <person name="Qin J."/>
            <person name="Zhang X."/>
            <person name="Zong Z."/>
        </authorList>
    </citation>
    <scope>NUCLEOTIDE SEQUENCE</scope>
    <source>
        <strain evidence="2">WCHAc010005</strain>
    </source>
</reference>
<accession>A0A3B7LUK3</accession>
<dbReference type="KEGG" id="achi:CDG60_08115"/>
<dbReference type="Proteomes" id="UP000263753">
    <property type="component" value="Chromosome"/>
</dbReference>
<evidence type="ECO:0000313" key="4">
    <source>
        <dbReference type="Proteomes" id="UP000263753"/>
    </source>
</evidence>
<dbReference type="AlphaFoldDB" id="A0A3B7LUK3"/>
<evidence type="ECO:0000313" key="5">
    <source>
        <dbReference type="Proteomes" id="UP001278188"/>
    </source>
</evidence>
<feature type="compositionally biased region" description="Low complexity" evidence="1">
    <location>
        <begin position="34"/>
        <end position="43"/>
    </location>
</feature>
<feature type="region of interest" description="Disordered" evidence="1">
    <location>
        <begin position="25"/>
        <end position="144"/>
    </location>
</feature>
<evidence type="ECO:0000313" key="3">
    <source>
        <dbReference type="EMBL" id="MDV2468216.1"/>
    </source>
</evidence>
<name>A0A3B7LUK3_9GAMM</name>
<evidence type="ECO:0000256" key="1">
    <source>
        <dbReference type="SAM" id="MobiDB-lite"/>
    </source>
</evidence>
<feature type="compositionally biased region" description="Basic and acidic residues" evidence="1">
    <location>
        <begin position="61"/>
        <end position="84"/>
    </location>
</feature>
<feature type="compositionally biased region" description="Polar residues" evidence="1">
    <location>
        <begin position="113"/>
        <end position="125"/>
    </location>
</feature>